<dbReference type="AlphaFoldDB" id="A0A0A9C9S1"/>
<sequence>MYKNMNSLSQFSSMWK</sequence>
<protein>
    <submittedName>
        <fullName evidence="1">Uncharacterized protein</fullName>
    </submittedName>
</protein>
<reference evidence="1" key="1">
    <citation type="submission" date="2014-09" db="EMBL/GenBank/DDBJ databases">
        <authorList>
            <person name="Magalhaes I.L.F."/>
            <person name="Oliveira U."/>
            <person name="Santos F.R."/>
            <person name="Vidigal T.H.D.A."/>
            <person name="Brescovit A.D."/>
            <person name="Santos A.J."/>
        </authorList>
    </citation>
    <scope>NUCLEOTIDE SEQUENCE</scope>
    <source>
        <tissue evidence="1">Shoot tissue taken approximately 20 cm above the soil surface</tissue>
    </source>
</reference>
<evidence type="ECO:0000313" key="1">
    <source>
        <dbReference type="EMBL" id="JAD68267.1"/>
    </source>
</evidence>
<accession>A0A0A9C9S1</accession>
<name>A0A0A9C9S1_ARUDO</name>
<dbReference type="EMBL" id="GBRH01229628">
    <property type="protein sequence ID" value="JAD68267.1"/>
    <property type="molecule type" value="Transcribed_RNA"/>
</dbReference>
<reference evidence="1" key="2">
    <citation type="journal article" date="2015" name="Data Brief">
        <title>Shoot transcriptome of the giant reed, Arundo donax.</title>
        <authorList>
            <person name="Barrero R.A."/>
            <person name="Guerrero F.D."/>
            <person name="Moolhuijzen P."/>
            <person name="Goolsby J.A."/>
            <person name="Tidwell J."/>
            <person name="Bellgard S.E."/>
            <person name="Bellgard M.I."/>
        </authorList>
    </citation>
    <scope>NUCLEOTIDE SEQUENCE</scope>
    <source>
        <tissue evidence="1">Shoot tissue taken approximately 20 cm above the soil surface</tissue>
    </source>
</reference>
<organism evidence="1">
    <name type="scientific">Arundo donax</name>
    <name type="common">Giant reed</name>
    <name type="synonym">Donax arundinaceus</name>
    <dbReference type="NCBI Taxonomy" id="35708"/>
    <lineage>
        <taxon>Eukaryota</taxon>
        <taxon>Viridiplantae</taxon>
        <taxon>Streptophyta</taxon>
        <taxon>Embryophyta</taxon>
        <taxon>Tracheophyta</taxon>
        <taxon>Spermatophyta</taxon>
        <taxon>Magnoliopsida</taxon>
        <taxon>Liliopsida</taxon>
        <taxon>Poales</taxon>
        <taxon>Poaceae</taxon>
        <taxon>PACMAD clade</taxon>
        <taxon>Arundinoideae</taxon>
        <taxon>Arundineae</taxon>
        <taxon>Arundo</taxon>
    </lineage>
</organism>
<proteinExistence type="predicted"/>